<keyword evidence="3" id="KW-1185">Reference proteome</keyword>
<name>A0A1I7J591_9BACL</name>
<protein>
    <submittedName>
        <fullName evidence="2">Uncharacterized protein</fullName>
    </submittedName>
</protein>
<reference evidence="3" key="1">
    <citation type="submission" date="2016-10" db="EMBL/GenBank/DDBJ databases">
        <authorList>
            <person name="Varghese N."/>
        </authorList>
    </citation>
    <scope>NUCLEOTIDE SEQUENCE [LARGE SCALE GENOMIC DNA]</scope>
    <source>
        <strain evidence="3">DSM 17980</strain>
    </source>
</reference>
<keyword evidence="1" id="KW-0472">Membrane</keyword>
<feature type="transmembrane region" description="Helical" evidence="1">
    <location>
        <begin position="6"/>
        <end position="23"/>
    </location>
</feature>
<organism evidence="2 3">
    <name type="scientific">Alicyclobacillus macrosporangiidus</name>
    <dbReference type="NCBI Taxonomy" id="392015"/>
    <lineage>
        <taxon>Bacteria</taxon>
        <taxon>Bacillati</taxon>
        <taxon>Bacillota</taxon>
        <taxon>Bacilli</taxon>
        <taxon>Bacillales</taxon>
        <taxon>Alicyclobacillaceae</taxon>
        <taxon>Alicyclobacillus</taxon>
    </lineage>
</organism>
<evidence type="ECO:0000313" key="2">
    <source>
        <dbReference type="EMBL" id="SFU80334.1"/>
    </source>
</evidence>
<dbReference type="EMBL" id="FPBV01000008">
    <property type="protein sequence ID" value="SFU80334.1"/>
    <property type="molecule type" value="Genomic_DNA"/>
</dbReference>
<keyword evidence="1" id="KW-1133">Transmembrane helix</keyword>
<sequence length="81" mass="9169">MGALTLTVIWVALFTVVTVAILDKHALRRANRREATVYWSLVMLAVAMSALVSWHLWPNLDLLAPFDATFGPVTKWIYEIL</sequence>
<dbReference type="AlphaFoldDB" id="A0A1I7J591"/>
<feature type="transmembrane region" description="Helical" evidence="1">
    <location>
        <begin position="35"/>
        <end position="57"/>
    </location>
</feature>
<dbReference type="STRING" id="392015.SAMN05421543_108135"/>
<proteinExistence type="predicted"/>
<evidence type="ECO:0000256" key="1">
    <source>
        <dbReference type="SAM" id="Phobius"/>
    </source>
</evidence>
<dbReference type="Proteomes" id="UP000183508">
    <property type="component" value="Unassembled WGS sequence"/>
</dbReference>
<keyword evidence="1" id="KW-0812">Transmembrane</keyword>
<gene>
    <name evidence="2" type="ORF">SAMN05421543_108135</name>
</gene>
<evidence type="ECO:0000313" key="3">
    <source>
        <dbReference type="Proteomes" id="UP000183508"/>
    </source>
</evidence>
<accession>A0A1I7J591</accession>